<feature type="transmembrane region" description="Helical" evidence="1">
    <location>
        <begin position="7"/>
        <end position="25"/>
    </location>
</feature>
<dbReference type="Proteomes" id="UP000018482">
    <property type="component" value="Unassembled WGS sequence"/>
</dbReference>
<dbReference type="EMBL" id="ANQC01000120">
    <property type="protein sequence ID" value="ESV55247.1"/>
    <property type="molecule type" value="Genomic_DNA"/>
</dbReference>
<dbReference type="AlphaFoldDB" id="V6Z2Y2"/>
<feature type="transmembrane region" description="Helical" evidence="1">
    <location>
        <begin position="31"/>
        <end position="48"/>
    </location>
</feature>
<evidence type="ECO:0000256" key="1">
    <source>
        <dbReference type="SAM" id="Phobius"/>
    </source>
</evidence>
<reference evidence="2 3" key="1">
    <citation type="submission" date="2013-05" db="EMBL/GenBank/DDBJ databases">
        <authorList>
            <person name="Richards V.P."/>
            <person name="Durkin S.A.S."/>
            <person name="Kim M."/>
            <person name="Pavinski Bitar P.D."/>
            <person name="Stanhope M.J."/>
            <person name="Town C.D."/>
            <person name="Venter J.C."/>
        </authorList>
    </citation>
    <scope>NUCLEOTIDE SEQUENCE [LARGE SCALE GENOMIC DNA]</scope>
    <source>
        <strain evidence="2 3">LMG 14747</strain>
    </source>
</reference>
<comment type="caution">
    <text evidence="2">The sequence shown here is derived from an EMBL/GenBank/DDBJ whole genome shotgun (WGS) entry which is preliminary data.</text>
</comment>
<protein>
    <submittedName>
        <fullName evidence="2">Uncharacterized protein</fullName>
    </submittedName>
</protein>
<accession>V6Z2Y2</accession>
<evidence type="ECO:0000313" key="3">
    <source>
        <dbReference type="Proteomes" id="UP000018482"/>
    </source>
</evidence>
<proteinExistence type="predicted"/>
<feature type="transmembrane region" description="Helical" evidence="1">
    <location>
        <begin position="135"/>
        <end position="154"/>
    </location>
</feature>
<gene>
    <name evidence="2" type="ORF">SAG0136_08540</name>
</gene>
<sequence>MATIISLLFAGLNLINGILAIMLIIALETKFWAIALDFGLYFIIRESLYKFIHPMGYHPKPNKIILGSFGRAITLPTFIKNSPDYLSLYQQRSKKLQRHYFFCQLLFHLTVMPVVARLGFSLIRHIDDRQSSTPAIIVGIILIFGLGLGTHYLADSLTRRFLKHHDAKPLLVKKEQPILTNKTNND</sequence>
<keyword evidence="1" id="KW-1133">Transmembrane helix</keyword>
<feature type="transmembrane region" description="Helical" evidence="1">
    <location>
        <begin position="100"/>
        <end position="123"/>
    </location>
</feature>
<name>V6Z2Y2_STRAG</name>
<keyword evidence="1" id="KW-0812">Transmembrane</keyword>
<evidence type="ECO:0000313" key="2">
    <source>
        <dbReference type="EMBL" id="ESV55247.1"/>
    </source>
</evidence>
<keyword evidence="1" id="KW-0472">Membrane</keyword>
<organism evidence="2 3">
    <name type="scientific">Streptococcus agalactiae LMG 14747</name>
    <dbReference type="NCBI Taxonomy" id="1154860"/>
    <lineage>
        <taxon>Bacteria</taxon>
        <taxon>Bacillati</taxon>
        <taxon>Bacillota</taxon>
        <taxon>Bacilli</taxon>
        <taxon>Lactobacillales</taxon>
        <taxon>Streptococcaceae</taxon>
        <taxon>Streptococcus</taxon>
    </lineage>
</organism>